<proteinExistence type="predicted"/>
<dbReference type="AlphaFoldDB" id="B0PG56"/>
<name>B0PG56_9FIRM</name>
<keyword evidence="3" id="KW-1185">Reference proteome</keyword>
<reference evidence="2" key="1">
    <citation type="submission" date="2007-11" db="EMBL/GenBank/DDBJ databases">
        <authorList>
            <person name="Fulton L."/>
            <person name="Clifton S."/>
            <person name="Fulton B."/>
            <person name="Xu J."/>
            <person name="Minx P."/>
            <person name="Pepin K.H."/>
            <person name="Johnson M."/>
            <person name="Thiruvilangam P."/>
            <person name="Bhonagiri V."/>
            <person name="Nash W.E."/>
            <person name="Mardis E.R."/>
            <person name="Wilson R.K."/>
        </authorList>
    </citation>
    <scope>NUCLEOTIDE SEQUENCE [LARGE SCALE GENOMIC DNA]</scope>
    <source>
        <strain evidence="2">DSM 17241</strain>
    </source>
</reference>
<reference evidence="2" key="2">
    <citation type="submission" date="2013-09" db="EMBL/GenBank/DDBJ databases">
        <title>Draft genome sequence of Anaerotruncus colihominis(DSM 17241).</title>
        <authorList>
            <person name="Sudarsanam P."/>
            <person name="Ley R."/>
            <person name="Guruge J."/>
            <person name="Turnbaugh P.J."/>
            <person name="Mahowald M."/>
            <person name="Liep D."/>
            <person name="Gordon J."/>
        </authorList>
    </citation>
    <scope>NUCLEOTIDE SEQUENCE</scope>
    <source>
        <strain evidence="2">DSM 17241</strain>
    </source>
</reference>
<dbReference type="HOGENOM" id="CLU_2840075_0_0_9"/>
<keyword evidence="1" id="KW-0812">Transmembrane</keyword>
<evidence type="ECO:0000313" key="3">
    <source>
        <dbReference type="Proteomes" id="UP000003803"/>
    </source>
</evidence>
<keyword evidence="1" id="KW-0472">Membrane</keyword>
<protein>
    <submittedName>
        <fullName evidence="2">Uncharacterized protein</fullName>
    </submittedName>
</protein>
<gene>
    <name evidence="2" type="ORF">ANACOL_03788</name>
</gene>
<comment type="caution">
    <text evidence="2">The sequence shown here is derived from an EMBL/GenBank/DDBJ whole genome shotgun (WGS) entry which is preliminary data.</text>
</comment>
<accession>B0PG56</accession>
<keyword evidence="1" id="KW-1133">Transmembrane helix</keyword>
<sequence>MEAAGADSAGAAGADDEAVELPPLHAVNAVANMADASNAAKILFISVFLLKIFVKACFGFSNAKF</sequence>
<evidence type="ECO:0000256" key="1">
    <source>
        <dbReference type="SAM" id="Phobius"/>
    </source>
</evidence>
<feature type="transmembrane region" description="Helical" evidence="1">
    <location>
        <begin position="42"/>
        <end position="61"/>
    </location>
</feature>
<organism evidence="2 3">
    <name type="scientific">Anaerotruncus colihominis DSM 17241</name>
    <dbReference type="NCBI Taxonomy" id="445972"/>
    <lineage>
        <taxon>Bacteria</taxon>
        <taxon>Bacillati</taxon>
        <taxon>Bacillota</taxon>
        <taxon>Clostridia</taxon>
        <taxon>Eubacteriales</taxon>
        <taxon>Oscillospiraceae</taxon>
        <taxon>Anaerotruncus</taxon>
    </lineage>
</organism>
<dbReference type="EMBL" id="ABGD02000027">
    <property type="protein sequence ID" value="EDS09644.1"/>
    <property type="molecule type" value="Genomic_DNA"/>
</dbReference>
<evidence type="ECO:0000313" key="2">
    <source>
        <dbReference type="EMBL" id="EDS09644.1"/>
    </source>
</evidence>
<dbReference type="Proteomes" id="UP000003803">
    <property type="component" value="Unassembled WGS sequence"/>
</dbReference>